<organism evidence="1 2">
    <name type="scientific">Coprinellus micaceus</name>
    <name type="common">Glistening ink-cap mushroom</name>
    <name type="synonym">Coprinus micaceus</name>
    <dbReference type="NCBI Taxonomy" id="71717"/>
    <lineage>
        <taxon>Eukaryota</taxon>
        <taxon>Fungi</taxon>
        <taxon>Dikarya</taxon>
        <taxon>Basidiomycota</taxon>
        <taxon>Agaricomycotina</taxon>
        <taxon>Agaricomycetes</taxon>
        <taxon>Agaricomycetidae</taxon>
        <taxon>Agaricales</taxon>
        <taxon>Agaricineae</taxon>
        <taxon>Psathyrellaceae</taxon>
        <taxon>Coprinellus</taxon>
    </lineage>
</organism>
<dbReference type="Proteomes" id="UP000298030">
    <property type="component" value="Unassembled WGS sequence"/>
</dbReference>
<reference evidence="1 2" key="1">
    <citation type="journal article" date="2019" name="Nat. Ecol. Evol.">
        <title>Megaphylogeny resolves global patterns of mushroom evolution.</title>
        <authorList>
            <person name="Varga T."/>
            <person name="Krizsan K."/>
            <person name="Foldi C."/>
            <person name="Dima B."/>
            <person name="Sanchez-Garcia M."/>
            <person name="Sanchez-Ramirez S."/>
            <person name="Szollosi G.J."/>
            <person name="Szarkandi J.G."/>
            <person name="Papp V."/>
            <person name="Albert L."/>
            <person name="Andreopoulos W."/>
            <person name="Angelini C."/>
            <person name="Antonin V."/>
            <person name="Barry K.W."/>
            <person name="Bougher N.L."/>
            <person name="Buchanan P."/>
            <person name="Buyck B."/>
            <person name="Bense V."/>
            <person name="Catcheside P."/>
            <person name="Chovatia M."/>
            <person name="Cooper J."/>
            <person name="Damon W."/>
            <person name="Desjardin D."/>
            <person name="Finy P."/>
            <person name="Geml J."/>
            <person name="Haridas S."/>
            <person name="Hughes K."/>
            <person name="Justo A."/>
            <person name="Karasinski D."/>
            <person name="Kautmanova I."/>
            <person name="Kiss B."/>
            <person name="Kocsube S."/>
            <person name="Kotiranta H."/>
            <person name="LaButti K.M."/>
            <person name="Lechner B.E."/>
            <person name="Liimatainen K."/>
            <person name="Lipzen A."/>
            <person name="Lukacs Z."/>
            <person name="Mihaltcheva S."/>
            <person name="Morgado L.N."/>
            <person name="Niskanen T."/>
            <person name="Noordeloos M.E."/>
            <person name="Ohm R.A."/>
            <person name="Ortiz-Santana B."/>
            <person name="Ovrebo C."/>
            <person name="Racz N."/>
            <person name="Riley R."/>
            <person name="Savchenko A."/>
            <person name="Shiryaev A."/>
            <person name="Soop K."/>
            <person name="Spirin V."/>
            <person name="Szebenyi C."/>
            <person name="Tomsovsky M."/>
            <person name="Tulloss R.E."/>
            <person name="Uehling J."/>
            <person name="Grigoriev I.V."/>
            <person name="Vagvolgyi C."/>
            <person name="Papp T."/>
            <person name="Martin F.M."/>
            <person name="Miettinen O."/>
            <person name="Hibbett D.S."/>
            <person name="Nagy L.G."/>
        </authorList>
    </citation>
    <scope>NUCLEOTIDE SEQUENCE [LARGE SCALE GENOMIC DNA]</scope>
    <source>
        <strain evidence="1 2">FP101781</strain>
    </source>
</reference>
<comment type="caution">
    <text evidence="1">The sequence shown here is derived from an EMBL/GenBank/DDBJ whole genome shotgun (WGS) entry which is preliminary data.</text>
</comment>
<evidence type="ECO:0000313" key="2">
    <source>
        <dbReference type="Proteomes" id="UP000298030"/>
    </source>
</evidence>
<sequence length="629" mass="70505">MDAHLYSSPPPRCYSRPPYPCFCGTGIDSAAPRPTMTHSGTPDPAILTQTRDWATLPDYILDVILSYLHTSSPDSLPSFALISRAFTPHTRKYIHHSITLKSSSCTKDISRLHTLDSLLKVNPCLVEGTERLRLELGDGHRWIFSKILTPPFRTEDPNSYNELRIRRTELDEVVCRILLCIAGHPADRGCQGRPVSFGRGAGSYRTLRVFDLSHYTFYPVSPDPGLMRGWQSVLAMETLKVIHLSDISDFPLALLGYTGEGVQELGLLRVKLDRRDTEQAWTHTGNTEATLSPDNGEKRLRPRVLSVRDCYAETVQPLIACAMNPTTFLDFSWVEDLTVHPCLAVQTPAYNRLAITVASQSEKLDHLIWMSSSQHQVNDMDVLSAADFTRFKRVDLVFDEGFSGFPQLLSDIRDLLRAASDVFRTAPPSPNPEGIPVPDPFSRLRSNAMTSSSGLLSTTPVHRKKHVISSLEELTLHFDLENLTMQSRPESTMSCSDPTIGIQCNNGYSTVALENSADHHDSPNSAYFAHIKYIWKLDDMDMGVMREIDSMLASLPSHPDVALNGARPGTNGFPYFKRLSTICVFNPKSSFLLDERRAMDVYEACQEFVNRGLPRLRERGMLQFVIETV</sequence>
<gene>
    <name evidence="1" type="ORF">FA13DRAFT_33959</name>
</gene>
<evidence type="ECO:0000313" key="1">
    <source>
        <dbReference type="EMBL" id="TEB39874.1"/>
    </source>
</evidence>
<accession>A0A4Y7U0T4</accession>
<proteinExistence type="predicted"/>
<dbReference type="EMBL" id="QPFP01000001">
    <property type="protein sequence ID" value="TEB39874.1"/>
    <property type="molecule type" value="Genomic_DNA"/>
</dbReference>
<evidence type="ECO:0008006" key="3">
    <source>
        <dbReference type="Google" id="ProtNLM"/>
    </source>
</evidence>
<protein>
    <recommendedName>
        <fullName evidence="3">F-box domain-containing protein</fullName>
    </recommendedName>
</protein>
<name>A0A4Y7U0T4_COPMI</name>
<keyword evidence="2" id="KW-1185">Reference proteome</keyword>
<dbReference type="AlphaFoldDB" id="A0A4Y7U0T4"/>
<dbReference type="OrthoDB" id="2963522at2759"/>